<proteinExistence type="predicted"/>
<evidence type="ECO:0000256" key="1">
    <source>
        <dbReference type="ARBA" id="ARBA00022475"/>
    </source>
</evidence>
<feature type="region of interest" description="Disordered" evidence="6">
    <location>
        <begin position="1"/>
        <end position="25"/>
    </location>
</feature>
<evidence type="ECO:0000313" key="8">
    <source>
        <dbReference type="Proteomes" id="UP000287830"/>
    </source>
</evidence>
<keyword evidence="5" id="KW-0449">Lipoprotein</keyword>
<accession>A0A7U9PY61</accession>
<dbReference type="SUPFAM" id="SSF53850">
    <property type="entry name" value="Periplasmic binding protein-like II"/>
    <property type="match status" value="1"/>
</dbReference>
<keyword evidence="1" id="KW-1003">Cell membrane</keyword>
<dbReference type="AlphaFoldDB" id="A0A7U9PY61"/>
<keyword evidence="2" id="KW-0732">Signal</keyword>
<evidence type="ECO:0000256" key="3">
    <source>
        <dbReference type="ARBA" id="ARBA00023136"/>
    </source>
</evidence>
<protein>
    <submittedName>
        <fullName evidence="7">Solute-binding protein</fullName>
    </submittedName>
</protein>
<evidence type="ECO:0000313" key="7">
    <source>
        <dbReference type="EMBL" id="GCD37072.1"/>
    </source>
</evidence>
<gene>
    <name evidence="7" type="ORF">OEIGOIKO_04855</name>
</gene>
<evidence type="ECO:0000256" key="6">
    <source>
        <dbReference type="SAM" id="MobiDB-lite"/>
    </source>
</evidence>
<dbReference type="Proteomes" id="UP000287830">
    <property type="component" value="Unassembled WGS sequence"/>
</dbReference>
<keyword evidence="4" id="KW-0564">Palmitate</keyword>
<dbReference type="InterPro" id="IPR050490">
    <property type="entry name" value="Bact_solute-bd_prot1"/>
</dbReference>
<organism evidence="7 8">
    <name type="scientific">Streptomyces chrestomyceticus JCM 4735</name>
    <dbReference type="NCBI Taxonomy" id="1306181"/>
    <lineage>
        <taxon>Bacteria</taxon>
        <taxon>Bacillati</taxon>
        <taxon>Actinomycetota</taxon>
        <taxon>Actinomycetes</taxon>
        <taxon>Kitasatosporales</taxon>
        <taxon>Streptomycetaceae</taxon>
        <taxon>Streptomyces</taxon>
    </lineage>
</organism>
<name>A0A7U9PY61_9ACTN</name>
<dbReference type="EMBL" id="BHZC01000001">
    <property type="protein sequence ID" value="GCD37072.1"/>
    <property type="molecule type" value="Genomic_DNA"/>
</dbReference>
<evidence type="ECO:0000256" key="5">
    <source>
        <dbReference type="ARBA" id="ARBA00023288"/>
    </source>
</evidence>
<evidence type="ECO:0000256" key="4">
    <source>
        <dbReference type="ARBA" id="ARBA00023139"/>
    </source>
</evidence>
<dbReference type="CDD" id="cd13585">
    <property type="entry name" value="PBP2_TMBP_like"/>
    <property type="match status" value="1"/>
</dbReference>
<keyword evidence="3" id="KW-0472">Membrane</keyword>
<dbReference type="Pfam" id="PF01547">
    <property type="entry name" value="SBP_bac_1"/>
    <property type="match status" value="1"/>
</dbReference>
<reference evidence="7 8" key="1">
    <citation type="submission" date="2018-11" db="EMBL/GenBank/DDBJ databases">
        <title>Whole genome sequence of Streptomyces chrestomyceticus NBRC 13444(T).</title>
        <authorList>
            <person name="Komaki H."/>
            <person name="Tamura T."/>
        </authorList>
    </citation>
    <scope>NUCLEOTIDE SEQUENCE [LARGE SCALE GENOMIC DNA]</scope>
    <source>
        <strain evidence="7 8">NBRC 13444</strain>
    </source>
</reference>
<dbReference type="Gene3D" id="3.40.190.10">
    <property type="entry name" value="Periplasmic binding protein-like II"/>
    <property type="match status" value="1"/>
</dbReference>
<dbReference type="InterPro" id="IPR006059">
    <property type="entry name" value="SBP"/>
</dbReference>
<dbReference type="PANTHER" id="PTHR43649">
    <property type="entry name" value="ARABINOSE-BINDING PROTEIN-RELATED"/>
    <property type="match status" value="1"/>
</dbReference>
<comment type="caution">
    <text evidence="7">The sequence shown here is derived from an EMBL/GenBank/DDBJ whole genome shotgun (WGS) entry which is preliminary data.</text>
</comment>
<sequence>MTRRHLAPVHSASNELNKRNVHNASGLRPSRSRLVFATALAVALMSATAACGVGGAEGSSAAEGQPKRTGKVAGEITFRTLQLKPNFTAYVQGVIDAFEKKYPDVKVTWEDVPGDGYNEKLVADAQAGGLPDVVNLNTDSFQLLGDRGMLADVARLDPKIAQEYVPGAWEQYKLPGKGDGVFAYPWYVTPEILTYNKELFAKAGLDVNKPPATVEQFFDQAERIAKAADGRYSAFMADPKGRLPGDWQKMGVPILNKEKSAFVFDTPKAVEWVRRMKKLYAMGAMPKESLTKADDLAQLYGAGKLVFGPGSPGILKDVKRNSPSAYANTRVAPAVTGTLKHIGIYTQSLGVRKDTEHPDAAAEFAKWVTNGPNQVAFSKQVTIYPSNARGLADPYFADRGDGKDPETMARAVGAEELKAAQLDANTPVEWTTQVGDAVVREMQKGIKGEEEPATAVKNAQEAANKILEQQQKHQQQTQKRS</sequence>
<evidence type="ECO:0000256" key="2">
    <source>
        <dbReference type="ARBA" id="ARBA00022729"/>
    </source>
</evidence>
<dbReference type="PANTHER" id="PTHR43649:SF33">
    <property type="entry name" value="POLYGALACTURONAN_RHAMNOGALACTURONAN-BINDING PROTEIN YTCQ"/>
    <property type="match status" value="1"/>
</dbReference>